<keyword evidence="2 4" id="KW-0238">DNA-binding</keyword>
<dbReference type="PRINTS" id="PR00455">
    <property type="entry name" value="HTHTETR"/>
</dbReference>
<dbReference type="InterPro" id="IPR036271">
    <property type="entry name" value="Tet_transcr_reg_TetR-rel_C_sf"/>
</dbReference>
<dbReference type="OrthoDB" id="9808189at2"/>
<evidence type="ECO:0000256" key="2">
    <source>
        <dbReference type="ARBA" id="ARBA00023125"/>
    </source>
</evidence>
<protein>
    <submittedName>
        <fullName evidence="6">TetR family transcriptional regulatory protein</fullName>
    </submittedName>
</protein>
<dbReference type="HOGENOM" id="CLU_069356_25_6_5"/>
<evidence type="ECO:0000313" key="6">
    <source>
        <dbReference type="EMBL" id="EAP78181.1"/>
    </source>
</evidence>
<evidence type="ECO:0000259" key="5">
    <source>
        <dbReference type="PROSITE" id="PS50977"/>
    </source>
</evidence>
<name>A3SLF0_ROSNI</name>
<evidence type="ECO:0000256" key="1">
    <source>
        <dbReference type="ARBA" id="ARBA00023015"/>
    </source>
</evidence>
<keyword evidence="3" id="KW-0804">Transcription</keyword>
<dbReference type="InterPro" id="IPR050109">
    <property type="entry name" value="HTH-type_TetR-like_transc_reg"/>
</dbReference>
<keyword evidence="1" id="KW-0805">Transcription regulation</keyword>
<dbReference type="Gene3D" id="1.10.357.10">
    <property type="entry name" value="Tetracycline Repressor, domain 2"/>
    <property type="match status" value="1"/>
</dbReference>
<comment type="caution">
    <text evidence="6">The sequence shown here is derived from an EMBL/GenBank/DDBJ whole genome shotgun (WGS) entry which is preliminary data.</text>
</comment>
<evidence type="ECO:0000313" key="7">
    <source>
        <dbReference type="Proteomes" id="UP000005954"/>
    </source>
</evidence>
<dbReference type="SUPFAM" id="SSF48498">
    <property type="entry name" value="Tetracyclin repressor-like, C-terminal domain"/>
    <property type="match status" value="1"/>
</dbReference>
<feature type="DNA-binding region" description="H-T-H motif" evidence="4">
    <location>
        <begin position="37"/>
        <end position="56"/>
    </location>
</feature>
<dbReference type="InterPro" id="IPR001647">
    <property type="entry name" value="HTH_TetR"/>
</dbReference>
<organism evidence="6 7">
    <name type="scientific">Roseovarius nubinhibens (strain ATCC BAA-591 / DSM 15170 / ISM)</name>
    <dbReference type="NCBI Taxonomy" id="89187"/>
    <lineage>
        <taxon>Bacteria</taxon>
        <taxon>Pseudomonadati</taxon>
        <taxon>Pseudomonadota</taxon>
        <taxon>Alphaproteobacteria</taxon>
        <taxon>Rhodobacterales</taxon>
        <taxon>Roseobacteraceae</taxon>
        <taxon>Roseovarius</taxon>
    </lineage>
</organism>
<dbReference type="GO" id="GO:0003700">
    <property type="term" value="F:DNA-binding transcription factor activity"/>
    <property type="evidence" value="ECO:0007669"/>
    <property type="project" value="TreeGrafter"/>
</dbReference>
<evidence type="ECO:0000256" key="3">
    <source>
        <dbReference type="ARBA" id="ARBA00023163"/>
    </source>
</evidence>
<dbReference type="SUPFAM" id="SSF46689">
    <property type="entry name" value="Homeodomain-like"/>
    <property type="match status" value="1"/>
</dbReference>
<reference evidence="6 7" key="1">
    <citation type="submission" date="2005-12" db="EMBL/GenBank/DDBJ databases">
        <authorList>
            <person name="Moran M.A."/>
            <person name="Ferriera S."/>
            <person name="Johnson J."/>
            <person name="Kravitz S."/>
            <person name="Halpern A."/>
            <person name="Remington K."/>
            <person name="Beeson K."/>
            <person name="Tran B."/>
            <person name="Rogers Y.-H."/>
            <person name="Friedman R."/>
            <person name="Venter J.C."/>
        </authorList>
    </citation>
    <scope>NUCLEOTIDE SEQUENCE [LARGE SCALE GENOMIC DNA]</scope>
    <source>
        <strain evidence="7">ATCC BAA-591 / DSM 15170 / ISM</strain>
    </source>
</reference>
<proteinExistence type="predicted"/>
<dbReference type="PROSITE" id="PS50977">
    <property type="entry name" value="HTH_TETR_2"/>
    <property type="match status" value="1"/>
</dbReference>
<dbReference type="Pfam" id="PF16859">
    <property type="entry name" value="TetR_C_11"/>
    <property type="match status" value="1"/>
</dbReference>
<feature type="domain" description="HTH tetR-type" evidence="5">
    <location>
        <begin position="14"/>
        <end position="74"/>
    </location>
</feature>
<dbReference type="InterPro" id="IPR009057">
    <property type="entry name" value="Homeodomain-like_sf"/>
</dbReference>
<dbReference type="Gene3D" id="1.10.10.60">
    <property type="entry name" value="Homeodomain-like"/>
    <property type="match status" value="1"/>
</dbReference>
<dbReference type="Proteomes" id="UP000005954">
    <property type="component" value="Unassembled WGS sequence"/>
</dbReference>
<keyword evidence="7" id="KW-1185">Reference proteome</keyword>
<dbReference type="Pfam" id="PF00440">
    <property type="entry name" value="TetR_N"/>
    <property type="match status" value="1"/>
</dbReference>
<dbReference type="eggNOG" id="COG1309">
    <property type="taxonomic scope" value="Bacteria"/>
</dbReference>
<dbReference type="RefSeq" id="WP_009813581.1">
    <property type="nucleotide sequence ID" value="NZ_CH724156.1"/>
</dbReference>
<dbReference type="EMBL" id="AALY01000001">
    <property type="protein sequence ID" value="EAP78181.1"/>
    <property type="molecule type" value="Genomic_DNA"/>
</dbReference>
<evidence type="ECO:0000256" key="4">
    <source>
        <dbReference type="PROSITE-ProRule" id="PRU00335"/>
    </source>
</evidence>
<sequence length="192" mass="21079">MQQEDRTSGRPRDVSADAALKSAALGLVRARGYGKVSIAAIVAAAGVARQTLYNRWSSKAELVLDAVFEEVGRYAAAPIGDDGTSAAEQLEAFLVQVFAHLEEDGETLRAIIAAAQEDADFQRLFRERFVLPREAMVTDLLRRAQARGEIGPARDPEMLSAMIHGAFWYRMLNGFALDKGLARAIRDEVFRP</sequence>
<dbReference type="STRING" id="89187.ISM_07790"/>
<dbReference type="PANTHER" id="PTHR30055:SF148">
    <property type="entry name" value="TETR-FAMILY TRANSCRIPTIONAL REGULATOR"/>
    <property type="match status" value="1"/>
</dbReference>
<dbReference type="AlphaFoldDB" id="A3SLF0"/>
<accession>A3SLF0</accession>
<dbReference type="InterPro" id="IPR011075">
    <property type="entry name" value="TetR_C"/>
</dbReference>
<dbReference type="GO" id="GO:0000976">
    <property type="term" value="F:transcription cis-regulatory region binding"/>
    <property type="evidence" value="ECO:0007669"/>
    <property type="project" value="TreeGrafter"/>
</dbReference>
<dbReference type="PANTHER" id="PTHR30055">
    <property type="entry name" value="HTH-TYPE TRANSCRIPTIONAL REGULATOR RUTR"/>
    <property type="match status" value="1"/>
</dbReference>
<gene>
    <name evidence="6" type="ORF">ISM_07790</name>
</gene>